<dbReference type="Proteomes" id="UP001497535">
    <property type="component" value="Unassembled WGS sequence"/>
</dbReference>
<accession>A0ACB1ANP0</accession>
<gene>
    <name evidence="1" type="ORF">MENTE1834_LOCUS41264</name>
</gene>
<name>A0ACB1ANP0_MELEN</name>
<organism evidence="1 2">
    <name type="scientific">Meloidogyne enterolobii</name>
    <name type="common">Root-knot nematode worm</name>
    <name type="synonym">Meloidogyne mayaguensis</name>
    <dbReference type="NCBI Taxonomy" id="390850"/>
    <lineage>
        <taxon>Eukaryota</taxon>
        <taxon>Metazoa</taxon>
        <taxon>Ecdysozoa</taxon>
        <taxon>Nematoda</taxon>
        <taxon>Chromadorea</taxon>
        <taxon>Rhabditida</taxon>
        <taxon>Tylenchina</taxon>
        <taxon>Tylenchomorpha</taxon>
        <taxon>Tylenchoidea</taxon>
        <taxon>Meloidogynidae</taxon>
        <taxon>Meloidogyninae</taxon>
        <taxon>Meloidogyne</taxon>
    </lineage>
</organism>
<evidence type="ECO:0000313" key="1">
    <source>
        <dbReference type="EMBL" id="CAK5096897.1"/>
    </source>
</evidence>
<dbReference type="EMBL" id="CAVMJV010000101">
    <property type="protein sequence ID" value="CAK5096897.1"/>
    <property type="molecule type" value="Genomic_DNA"/>
</dbReference>
<proteinExistence type="predicted"/>
<protein>
    <submittedName>
        <fullName evidence="1">Uncharacterized protein</fullName>
    </submittedName>
</protein>
<reference evidence="1" key="1">
    <citation type="submission" date="2023-11" db="EMBL/GenBank/DDBJ databases">
        <authorList>
            <person name="Poullet M."/>
        </authorList>
    </citation>
    <scope>NUCLEOTIDE SEQUENCE</scope>
    <source>
        <strain evidence="1">E1834</strain>
    </source>
</reference>
<sequence>MFLISLDRLISVLFPLWFVISTNPIPFLPVPLGGGGGGEGTGISQPLPVVESKDRPSNGKFR</sequence>
<comment type="caution">
    <text evidence="1">The sequence shown here is derived from an EMBL/GenBank/DDBJ whole genome shotgun (WGS) entry which is preliminary data.</text>
</comment>
<evidence type="ECO:0000313" key="2">
    <source>
        <dbReference type="Proteomes" id="UP001497535"/>
    </source>
</evidence>
<keyword evidence="2" id="KW-1185">Reference proteome</keyword>